<dbReference type="Gene3D" id="1.10.287.1490">
    <property type="match status" value="2"/>
</dbReference>
<keyword evidence="8" id="KW-0813">Transport</keyword>
<evidence type="ECO:0000256" key="27">
    <source>
        <dbReference type="ARBA" id="ARBA00077074"/>
    </source>
</evidence>
<gene>
    <name evidence="34" type="ORF">TREES_T100002255</name>
</gene>
<feature type="compositionally biased region" description="Basic and acidic residues" evidence="31">
    <location>
        <begin position="1233"/>
        <end position="1257"/>
    </location>
</feature>
<feature type="compositionally biased region" description="Polar residues" evidence="31">
    <location>
        <begin position="1414"/>
        <end position="1459"/>
    </location>
</feature>
<dbReference type="GO" id="GO:0034399">
    <property type="term" value="C:nuclear periphery"/>
    <property type="evidence" value="ECO:0007669"/>
    <property type="project" value="UniProtKB-ARBA"/>
</dbReference>
<evidence type="ECO:0000256" key="6">
    <source>
        <dbReference type="ARBA" id="ARBA00005274"/>
    </source>
</evidence>
<keyword evidence="21" id="KW-0906">Nuclear pore complex</keyword>
<dbReference type="GO" id="GO:0046824">
    <property type="term" value="P:positive regulation of nucleocytoplasmic transport"/>
    <property type="evidence" value="ECO:0007669"/>
    <property type="project" value="UniProtKB-ARBA"/>
</dbReference>
<dbReference type="GO" id="GO:0090316">
    <property type="term" value="P:positive regulation of intracellular protein transport"/>
    <property type="evidence" value="ECO:0007669"/>
    <property type="project" value="UniProtKB-ARBA"/>
</dbReference>
<evidence type="ECO:0000256" key="29">
    <source>
        <dbReference type="ARBA" id="ARBA00083105"/>
    </source>
</evidence>
<feature type="coiled-coil region" evidence="30">
    <location>
        <begin position="270"/>
        <end position="307"/>
    </location>
</feature>
<evidence type="ECO:0000256" key="12">
    <source>
        <dbReference type="ARBA" id="ARBA00022553"/>
    </source>
</evidence>
<feature type="region of interest" description="Disordered" evidence="31">
    <location>
        <begin position="1233"/>
        <end position="1553"/>
    </location>
</feature>
<keyword evidence="26" id="KW-0137">Centromere</keyword>
<dbReference type="PANTHER" id="PTHR18898:SF2">
    <property type="entry name" value="NUCLEOPROTEIN TPR"/>
    <property type="match status" value="1"/>
</dbReference>
<feature type="compositionally biased region" description="Low complexity" evidence="31">
    <location>
        <begin position="1310"/>
        <end position="1322"/>
    </location>
</feature>
<keyword evidence="24" id="KW-0539">Nucleus</keyword>
<dbReference type="FunFam" id="1.10.287.1490:FF:000004">
    <property type="entry name" value="nucleoprotein TPR isoform X2"/>
    <property type="match status" value="1"/>
</dbReference>
<evidence type="ECO:0000256" key="22">
    <source>
        <dbReference type="ARBA" id="ARBA00023136"/>
    </source>
</evidence>
<evidence type="ECO:0000256" key="14">
    <source>
        <dbReference type="ARBA" id="ARBA00022776"/>
    </source>
</evidence>
<evidence type="ECO:0000256" key="2">
    <source>
        <dbReference type="ARBA" id="ARBA00004335"/>
    </source>
</evidence>
<evidence type="ECO:0000256" key="20">
    <source>
        <dbReference type="ARBA" id="ARBA00023054"/>
    </source>
</evidence>
<accession>L8Y8Y6</accession>
<reference evidence="35" key="2">
    <citation type="journal article" date="2013" name="Nat. Commun.">
        <title>Genome of the Chinese tree shrew.</title>
        <authorList>
            <person name="Fan Y."/>
            <person name="Huang Z.Y."/>
            <person name="Cao C.C."/>
            <person name="Chen C.S."/>
            <person name="Chen Y.X."/>
            <person name="Fan D.D."/>
            <person name="He J."/>
            <person name="Hou H.L."/>
            <person name="Hu L."/>
            <person name="Hu X.T."/>
            <person name="Jiang X.T."/>
            <person name="Lai R."/>
            <person name="Lang Y.S."/>
            <person name="Liang B."/>
            <person name="Liao S.G."/>
            <person name="Mu D."/>
            <person name="Ma Y.Y."/>
            <person name="Niu Y.Y."/>
            <person name="Sun X.Q."/>
            <person name="Xia J.Q."/>
            <person name="Xiao J."/>
            <person name="Xiong Z.Q."/>
            <person name="Xu L."/>
            <person name="Yang L."/>
            <person name="Zhang Y."/>
            <person name="Zhao W."/>
            <person name="Zhao X.D."/>
            <person name="Zheng Y.T."/>
            <person name="Zhou J.M."/>
            <person name="Zhu Y.B."/>
            <person name="Zhang G.J."/>
            <person name="Wang J."/>
            <person name="Yao Y.G."/>
        </authorList>
    </citation>
    <scope>NUCLEOTIDE SEQUENCE [LARGE SCALE GENOMIC DNA]</scope>
</reference>
<dbReference type="GO" id="GO:0051301">
    <property type="term" value="P:cell division"/>
    <property type="evidence" value="ECO:0007669"/>
    <property type="project" value="UniProtKB-KW"/>
</dbReference>
<keyword evidence="13" id="KW-0132">Cell division</keyword>
<dbReference type="InParanoid" id="L8Y8Y6"/>
<dbReference type="GO" id="GO:0006606">
    <property type="term" value="P:protein import into nucleus"/>
    <property type="evidence" value="ECO:0007669"/>
    <property type="project" value="InterPro"/>
</dbReference>
<evidence type="ECO:0000256" key="30">
    <source>
        <dbReference type="SAM" id="Coils"/>
    </source>
</evidence>
<feature type="coiled-coil region" evidence="30">
    <location>
        <begin position="472"/>
        <end position="524"/>
    </location>
</feature>
<evidence type="ECO:0000259" key="33">
    <source>
        <dbReference type="Pfam" id="PF25785"/>
    </source>
</evidence>
<dbReference type="Proteomes" id="UP000011518">
    <property type="component" value="Unassembled WGS sequence"/>
</dbReference>
<evidence type="ECO:0000256" key="28">
    <source>
        <dbReference type="ARBA" id="ARBA00079318"/>
    </source>
</evidence>
<dbReference type="GO" id="GO:0044615">
    <property type="term" value="C:nuclear pore nuclear basket"/>
    <property type="evidence" value="ECO:0007669"/>
    <property type="project" value="UniProtKB-ARBA"/>
</dbReference>
<dbReference type="eggNOG" id="KOG4674">
    <property type="taxonomic scope" value="Eukaryota"/>
</dbReference>
<dbReference type="GO" id="GO:0017056">
    <property type="term" value="F:structural constituent of nuclear pore"/>
    <property type="evidence" value="ECO:0007669"/>
    <property type="project" value="TreeGrafter"/>
</dbReference>
<feature type="coiled-coil region" evidence="30">
    <location>
        <begin position="29"/>
        <end position="124"/>
    </location>
</feature>
<feature type="compositionally biased region" description="Acidic residues" evidence="31">
    <location>
        <begin position="1461"/>
        <end position="1474"/>
    </location>
</feature>
<dbReference type="InterPro" id="IPR012929">
    <property type="entry name" value="Nucleoprot-TPR/MLP1-2_dom"/>
</dbReference>
<feature type="coiled-coil region" evidence="30">
    <location>
        <begin position="838"/>
        <end position="1033"/>
    </location>
</feature>
<dbReference type="GO" id="GO:0006406">
    <property type="term" value="P:mRNA export from nucleus"/>
    <property type="evidence" value="ECO:0007669"/>
    <property type="project" value="TreeGrafter"/>
</dbReference>
<comment type="subcellular location">
    <subcellularLocation>
        <location evidence="5">Chromosome</location>
        <location evidence="5">Centromere</location>
        <location evidence="5">Kinetochore</location>
    </subcellularLocation>
    <subcellularLocation>
        <location evidence="1">Cytoplasm</location>
        <location evidence="1">Cytoskeleton</location>
        <location evidence="1">Spindle</location>
    </subcellularLocation>
    <subcellularLocation>
        <location evidence="2">Nucleus membrane</location>
        <topology evidence="2">Peripheral membrane protein</topology>
        <orientation evidence="2">Cytoplasmic side</orientation>
    </subcellularLocation>
    <subcellularLocation>
        <location evidence="4">Nucleus membrane</location>
        <topology evidence="4">Peripheral membrane protein</topology>
        <orientation evidence="4">Nucleoplasmic side</orientation>
    </subcellularLocation>
    <subcellularLocation>
        <location evidence="3">Nucleus</location>
        <location evidence="3">Nuclear pore complex</location>
    </subcellularLocation>
</comment>
<evidence type="ECO:0000256" key="10">
    <source>
        <dbReference type="ARBA" id="ARBA00022481"/>
    </source>
</evidence>
<keyword evidence="35" id="KW-1185">Reference proteome</keyword>
<feature type="domain" description="Nucleoprotein TPR/MLP1-2" evidence="32">
    <location>
        <begin position="656"/>
        <end position="783"/>
    </location>
</feature>
<dbReference type="InterPro" id="IPR057974">
    <property type="entry name" value="NUA/TPR/MLP1-2-like_dom"/>
</dbReference>
<dbReference type="GO" id="GO:0005819">
    <property type="term" value="C:spindle"/>
    <property type="evidence" value="ECO:0007669"/>
    <property type="project" value="UniProtKB-SubCell"/>
</dbReference>
<evidence type="ECO:0000256" key="5">
    <source>
        <dbReference type="ARBA" id="ARBA00004629"/>
    </source>
</evidence>
<keyword evidence="15" id="KW-0509">mRNA transport</keyword>
<evidence type="ECO:0000256" key="31">
    <source>
        <dbReference type="SAM" id="MobiDB-lite"/>
    </source>
</evidence>
<evidence type="ECO:0000256" key="17">
    <source>
        <dbReference type="ARBA" id="ARBA00022927"/>
    </source>
</evidence>
<dbReference type="Pfam" id="PF07926">
    <property type="entry name" value="TPR_MLP1_2"/>
    <property type="match status" value="1"/>
</dbReference>
<feature type="compositionally biased region" description="Low complexity" evidence="31">
    <location>
        <begin position="1502"/>
        <end position="1522"/>
    </location>
</feature>
<organism evidence="34 35">
    <name type="scientific">Tupaia chinensis</name>
    <name type="common">Chinese tree shrew</name>
    <name type="synonym">Tupaia belangeri chinensis</name>
    <dbReference type="NCBI Taxonomy" id="246437"/>
    <lineage>
        <taxon>Eukaryota</taxon>
        <taxon>Metazoa</taxon>
        <taxon>Chordata</taxon>
        <taxon>Craniata</taxon>
        <taxon>Vertebrata</taxon>
        <taxon>Euteleostomi</taxon>
        <taxon>Mammalia</taxon>
        <taxon>Eutheria</taxon>
        <taxon>Euarchontoglires</taxon>
        <taxon>Scandentia</taxon>
        <taxon>Tupaiidae</taxon>
        <taxon>Tupaia</taxon>
    </lineage>
</organism>
<feature type="domain" description="NUA/TPR/MLP1-2-like" evidence="33">
    <location>
        <begin position="282"/>
        <end position="376"/>
    </location>
</feature>
<feature type="compositionally biased region" description="Low complexity" evidence="31">
    <location>
        <begin position="1475"/>
        <end position="1485"/>
    </location>
</feature>
<evidence type="ECO:0000256" key="23">
    <source>
        <dbReference type="ARBA" id="ARBA00023212"/>
    </source>
</evidence>
<feature type="compositionally biased region" description="Basic residues" evidence="31">
    <location>
        <begin position="1542"/>
        <end position="1553"/>
    </location>
</feature>
<feature type="coiled-coil region" evidence="30">
    <location>
        <begin position="350"/>
        <end position="403"/>
    </location>
</feature>
<evidence type="ECO:0000256" key="13">
    <source>
        <dbReference type="ARBA" id="ARBA00022618"/>
    </source>
</evidence>
<keyword evidence="12" id="KW-0597">Phosphoprotein</keyword>
<keyword evidence="10" id="KW-0488">Methylation</keyword>
<protein>
    <recommendedName>
        <fullName evidence="7">Nucleoprotein TPR</fullName>
    </recommendedName>
    <alternativeName>
        <fullName evidence="29">Megator</fullName>
    </alternativeName>
    <alternativeName>
        <fullName evidence="27">NPC-associated intranuclear protein</fullName>
    </alternativeName>
    <alternativeName>
        <fullName evidence="28">Translocated promoter region protein</fullName>
    </alternativeName>
</protein>
<keyword evidence="22" id="KW-0472">Membrane</keyword>
<dbReference type="GO" id="GO:0000776">
    <property type="term" value="C:kinetochore"/>
    <property type="evidence" value="ECO:0007669"/>
    <property type="project" value="UniProtKB-KW"/>
</dbReference>
<evidence type="ECO:0000256" key="9">
    <source>
        <dbReference type="ARBA" id="ARBA00022454"/>
    </source>
</evidence>
<dbReference type="STRING" id="246437.L8Y8Y6"/>
<keyword evidence="25" id="KW-0131">Cell cycle</keyword>
<feature type="compositionally biased region" description="Acidic residues" evidence="31">
    <location>
        <begin position="1487"/>
        <end position="1501"/>
    </location>
</feature>
<evidence type="ECO:0000256" key="25">
    <source>
        <dbReference type="ARBA" id="ARBA00023306"/>
    </source>
</evidence>
<evidence type="ECO:0000256" key="15">
    <source>
        <dbReference type="ARBA" id="ARBA00022816"/>
    </source>
</evidence>
<evidence type="ECO:0000256" key="4">
    <source>
        <dbReference type="ARBA" id="ARBA00004620"/>
    </source>
</evidence>
<keyword evidence="14" id="KW-0498">Mitosis</keyword>
<name>L8Y8Y6_TUPCH</name>
<keyword evidence="9" id="KW-0158">Chromosome</keyword>
<feature type="compositionally biased region" description="Polar residues" evidence="31">
    <location>
        <begin position="1099"/>
        <end position="1120"/>
    </location>
</feature>
<proteinExistence type="inferred from homology"/>
<evidence type="ECO:0000256" key="8">
    <source>
        <dbReference type="ARBA" id="ARBA00022448"/>
    </source>
</evidence>
<evidence type="ECO:0000313" key="35">
    <source>
        <dbReference type="Proteomes" id="UP000011518"/>
    </source>
</evidence>
<dbReference type="FunCoup" id="L8Y8Y6">
    <property type="interactions" value="3018"/>
</dbReference>
<keyword evidence="19" id="KW-0811">Translocation</keyword>
<reference evidence="35" key="1">
    <citation type="submission" date="2012-07" db="EMBL/GenBank/DDBJ databases">
        <title>Genome of the Chinese tree shrew, a rising model animal genetically related to primates.</title>
        <authorList>
            <person name="Zhang G."/>
            <person name="Fan Y."/>
            <person name="Yao Y."/>
            <person name="Huang Z."/>
        </authorList>
    </citation>
    <scope>NUCLEOTIDE SEQUENCE [LARGE SCALE GENOMIC DNA]</scope>
</reference>
<dbReference type="EMBL" id="KB365123">
    <property type="protein sequence ID" value="ELV11509.1"/>
    <property type="molecule type" value="Genomic_DNA"/>
</dbReference>
<evidence type="ECO:0000256" key="18">
    <source>
        <dbReference type="ARBA" id="ARBA00022990"/>
    </source>
</evidence>
<evidence type="ECO:0000256" key="1">
    <source>
        <dbReference type="ARBA" id="ARBA00004186"/>
    </source>
</evidence>
<dbReference type="Pfam" id="PF25785">
    <property type="entry name" value="TPR"/>
    <property type="match status" value="1"/>
</dbReference>
<dbReference type="GO" id="GO:0031965">
    <property type="term" value="C:nuclear membrane"/>
    <property type="evidence" value="ECO:0007669"/>
    <property type="project" value="UniProtKB-SubCell"/>
</dbReference>
<evidence type="ECO:0000256" key="11">
    <source>
        <dbReference type="ARBA" id="ARBA00022490"/>
    </source>
</evidence>
<evidence type="ECO:0000259" key="32">
    <source>
        <dbReference type="Pfam" id="PF07926"/>
    </source>
</evidence>
<keyword evidence="16" id="KW-0995">Kinetochore</keyword>
<evidence type="ECO:0000256" key="7">
    <source>
        <dbReference type="ARBA" id="ARBA00019789"/>
    </source>
</evidence>
<sequence length="1553" mass="176600">MAAVLQQVLERAELNKLPKSVQNKLEKFLADQQSEIDGLKGRHEKFKVESDNQLKALTEKNKELEVAQDRSIAIQVSRLEEQMNGLKTSNEHLQKHVEDLLTKLKEAKEQQASMEEKFHNELNAHIKLSNLYKSAADDSEAKSNELTRAVDELHKLLKEAGEANKAIQDHLLEVEETKDQMEKEMLEKMGKLEKELENANDLLSATKRKGAILSEEELAAMSPTAAAVAKIVKPGMKLTELYNAYVETQDQLLLEKLENKRINKYLDEIVKEVEAKAPILKRQREEYERAQKAVASLSAKLEQAMKIRVLLMELEEARGNHVIRDEEVSSADISSSSEVISQHLVSYRNIEELQQQNQRLLVALRELGETREREEQETTSSKISELQLKLESSLTELEQLRESRQHQMQLVDSIVRQRDMYRILLSQTTGVVIPLQASNLDDISLASTPKRSSTSQAVSTPAPVPVIESTEAIEAKAALKQLQEIFENYKKEKADNEKIQNEQLEKLQEQVTDLRSQNTKISTQLDFASKRCTRVGILLRLGGQPSDKEDVDDLLSQLRQTEEQVNDLKERLKTSTSNVEQYRAMVTSLEESLNKEKQVTEEVHKNIEVRLKESAEFQTQLEKKLMEVEKEKQELQDDKRKAIESMEQQLSELKKTLSSVQNEVQEALQRAGTALSNEQQARRDCQEQAKIAVEAQNKYERELMLHAADVEALQAAKEQVSKMAAVRQHLEETAQKAESQLLECKASWEERERMLKDEVSKSVSRCEDLEKQNRLLHDQIEKLSDKVVASMKEGVQGPLNVSLNEEGKSQEQILEILRFIRREKEIAETRFEVAQVESLRYRQRVELLERELQELQDSLNAEREKVQVTAKTMAQHEELMKKTETMNVVMETNKMLREEKERLEQDLQQMQAKVRKLELDILPLQEANAELSEKSGMLQAEKKLLEEDVKRWKARNQHLVSQQKDPDTEEYRKLLSEKEIHTKRIQQLTEEIGRLKAEIARSNASLTNNQNLIQSLKEDLNKVKTDKEAIQKELDAKIIDIQEKVKTITQVKKIGRRYKTQYEELKAQQDKAMETSAHSSGDHQEQHVSVQEMQELKETLNQAETKSKSLESQVENLQKTLSEKETEAKNLQEQTVQLQSELSRLRQDLQDRTTQEEQLRQQITEKEEKTRKAIVAAKSKIAHLAGVKDQLTKENEELKQRNGALDQQKDELDVRMTALKSQYEGRISRLERELREQQERHLEQRDEPQEPTNKEEVMAEESTDGEVETQAYNQDSQDSIGEGVTQGDYTPMEDSEETSQSLQIDLGPLQSDQQTTTSSQDGQGKGDDVIVIDSDDEEEDDDENDGEHEDYEEDEDDEDDDEDDTGMGDEGEDSNEGTGSADGNDGYEADDAEGGDGTDPGTETEESMGGGESNQRAADSQNSVTVFTESTTSDASEHASQSVPMVTTSTGPLSTTNETAAGDDGDEVFVEAESEGISSEAGLEIDSQQEEEPVQASDESDLPSTSQDPPSSSSVDTSSSQPKPFRRVRLQTTLRQGVRGRQFNRQRGKFLTC</sequence>
<feature type="coiled-coil region" evidence="30">
    <location>
        <begin position="551"/>
        <end position="670"/>
    </location>
</feature>
<evidence type="ECO:0000313" key="34">
    <source>
        <dbReference type="EMBL" id="ELV11509.1"/>
    </source>
</evidence>
<evidence type="ECO:0000256" key="19">
    <source>
        <dbReference type="ARBA" id="ARBA00023010"/>
    </source>
</evidence>
<evidence type="ECO:0000256" key="24">
    <source>
        <dbReference type="ARBA" id="ARBA00023242"/>
    </source>
</evidence>
<keyword evidence="18" id="KW-0007">Acetylation</keyword>
<dbReference type="GO" id="GO:1901673">
    <property type="term" value="P:regulation of mitotic spindle assembly"/>
    <property type="evidence" value="ECO:0007669"/>
    <property type="project" value="TreeGrafter"/>
</dbReference>
<keyword evidence="23" id="KW-0206">Cytoskeleton</keyword>
<dbReference type="FunFam" id="1.10.287.1490:FF:000005">
    <property type="entry name" value="nucleoprotein TPR isoform X2"/>
    <property type="match status" value="1"/>
</dbReference>
<feature type="coiled-coil region" evidence="30">
    <location>
        <begin position="713"/>
        <end position="786"/>
    </location>
</feature>
<feature type="compositionally biased region" description="Acidic residues" evidence="31">
    <location>
        <begin position="1258"/>
        <end position="1267"/>
    </location>
</feature>
<feature type="compositionally biased region" description="Polar residues" evidence="31">
    <location>
        <begin position="1270"/>
        <end position="1279"/>
    </location>
</feature>
<evidence type="ECO:0000256" key="26">
    <source>
        <dbReference type="ARBA" id="ARBA00023328"/>
    </source>
</evidence>
<keyword evidence="11" id="KW-0963">Cytoplasm</keyword>
<evidence type="ECO:0000256" key="16">
    <source>
        <dbReference type="ARBA" id="ARBA00022838"/>
    </source>
</evidence>
<evidence type="ECO:0000256" key="3">
    <source>
        <dbReference type="ARBA" id="ARBA00004567"/>
    </source>
</evidence>
<feature type="region of interest" description="Disordered" evidence="31">
    <location>
        <begin position="1069"/>
        <end position="1128"/>
    </location>
</feature>
<evidence type="ECO:0000256" key="21">
    <source>
        <dbReference type="ARBA" id="ARBA00023132"/>
    </source>
</evidence>
<feature type="compositionally biased region" description="Acidic residues" evidence="31">
    <location>
        <begin position="1385"/>
        <end position="1406"/>
    </location>
</feature>
<feature type="compositionally biased region" description="Acidic residues" evidence="31">
    <location>
        <begin position="1333"/>
        <end position="1375"/>
    </location>
</feature>
<comment type="similarity">
    <text evidence="6">Belongs to the TPR family.</text>
</comment>
<dbReference type="PANTHER" id="PTHR18898">
    <property type="entry name" value="NUCLEOPROTEIN TPR-RELATED"/>
    <property type="match status" value="1"/>
</dbReference>
<keyword evidence="17" id="KW-0653">Protein transport</keyword>
<feature type="coiled-coil region" evidence="30">
    <location>
        <begin position="160"/>
        <end position="209"/>
    </location>
</feature>
<keyword evidence="20 30" id="KW-0175">Coiled coil</keyword>
<dbReference type="GO" id="GO:0042405">
    <property type="term" value="C:nuclear inclusion body"/>
    <property type="evidence" value="ECO:0007669"/>
    <property type="project" value="UniProtKB-ARBA"/>
</dbReference>